<evidence type="ECO:0000313" key="3">
    <source>
        <dbReference type="Proteomes" id="UP000789570"/>
    </source>
</evidence>
<gene>
    <name evidence="2" type="ORF">FCALED_LOCUS5105</name>
</gene>
<dbReference type="OrthoDB" id="2445113at2759"/>
<comment type="caution">
    <text evidence="2">The sequence shown here is derived from an EMBL/GenBank/DDBJ whole genome shotgun (WGS) entry which is preliminary data.</text>
</comment>
<dbReference type="EMBL" id="CAJVPQ010001053">
    <property type="protein sequence ID" value="CAG8529481.1"/>
    <property type="molecule type" value="Genomic_DNA"/>
</dbReference>
<reference evidence="2" key="1">
    <citation type="submission" date="2021-06" db="EMBL/GenBank/DDBJ databases">
        <authorList>
            <person name="Kallberg Y."/>
            <person name="Tangrot J."/>
            <person name="Rosling A."/>
        </authorList>
    </citation>
    <scope>NUCLEOTIDE SEQUENCE</scope>
    <source>
        <strain evidence="2">UK204</strain>
    </source>
</reference>
<evidence type="ECO:0000256" key="1">
    <source>
        <dbReference type="SAM" id="Phobius"/>
    </source>
</evidence>
<keyword evidence="1" id="KW-0472">Membrane</keyword>
<feature type="transmembrane region" description="Helical" evidence="1">
    <location>
        <begin position="87"/>
        <end position="109"/>
    </location>
</feature>
<protein>
    <submittedName>
        <fullName evidence="2">4431_t:CDS:1</fullName>
    </submittedName>
</protein>
<organism evidence="2 3">
    <name type="scientific">Funneliformis caledonium</name>
    <dbReference type="NCBI Taxonomy" id="1117310"/>
    <lineage>
        <taxon>Eukaryota</taxon>
        <taxon>Fungi</taxon>
        <taxon>Fungi incertae sedis</taxon>
        <taxon>Mucoromycota</taxon>
        <taxon>Glomeromycotina</taxon>
        <taxon>Glomeromycetes</taxon>
        <taxon>Glomerales</taxon>
        <taxon>Glomeraceae</taxon>
        <taxon>Funneliformis</taxon>
    </lineage>
</organism>
<dbReference type="AlphaFoldDB" id="A0A9N9AGD7"/>
<sequence>MENPNHQIPNTMGEWSVPQKMENPNHQNLNTMGEWSVLQKIMNQNHQNLNTMGEWSDKAMERRLHLERVKRAVENNYNFTENVKRNMTIYTVFYSITFVLGVVFVYVNAHFSIELIAPRIVRNSIAGTGTFASLVTSMKTISETLSSARTKEITISEIDLNIANLATEYGPDVKNLKNPDQHPEPHSWFKRKRNALLDVMLFICLYLLGLVSPDSGTKKPSEQKYLLEDIKYKQYIISRVTFQQRNRKGHVINGESEKEKVEQILHGLGNEIV</sequence>
<proteinExistence type="predicted"/>
<keyword evidence="1" id="KW-1133">Transmembrane helix</keyword>
<accession>A0A9N9AGD7</accession>
<keyword evidence="1" id="KW-0812">Transmembrane</keyword>
<keyword evidence="3" id="KW-1185">Reference proteome</keyword>
<evidence type="ECO:0000313" key="2">
    <source>
        <dbReference type="EMBL" id="CAG8529481.1"/>
    </source>
</evidence>
<dbReference type="Proteomes" id="UP000789570">
    <property type="component" value="Unassembled WGS sequence"/>
</dbReference>
<name>A0A9N9AGD7_9GLOM</name>